<keyword evidence="3" id="KW-1185">Reference proteome</keyword>
<comment type="caution">
    <text evidence="2">The sequence shown here is derived from an EMBL/GenBank/DDBJ whole genome shotgun (WGS) entry which is preliminary data.</text>
</comment>
<organism evidence="2 3">
    <name type="scientific">Actinomadura fulvescens</name>
    <dbReference type="NCBI Taxonomy" id="46160"/>
    <lineage>
        <taxon>Bacteria</taxon>
        <taxon>Bacillati</taxon>
        <taxon>Actinomycetota</taxon>
        <taxon>Actinomycetes</taxon>
        <taxon>Streptosporangiales</taxon>
        <taxon>Thermomonosporaceae</taxon>
        <taxon>Actinomadura</taxon>
    </lineage>
</organism>
<proteinExistence type="predicted"/>
<feature type="region of interest" description="Disordered" evidence="1">
    <location>
        <begin position="67"/>
        <end position="108"/>
    </location>
</feature>
<protein>
    <submittedName>
        <fullName evidence="2">Uncharacterized protein</fullName>
    </submittedName>
</protein>
<name>A0ABN3QFX5_9ACTN</name>
<accession>A0ABN3QFX5</accession>
<reference evidence="2 3" key="1">
    <citation type="journal article" date="2019" name="Int. J. Syst. Evol. Microbiol.">
        <title>The Global Catalogue of Microorganisms (GCM) 10K type strain sequencing project: providing services to taxonomists for standard genome sequencing and annotation.</title>
        <authorList>
            <consortium name="The Broad Institute Genomics Platform"/>
            <consortium name="The Broad Institute Genome Sequencing Center for Infectious Disease"/>
            <person name="Wu L."/>
            <person name="Ma J."/>
        </authorList>
    </citation>
    <scope>NUCLEOTIDE SEQUENCE [LARGE SCALE GENOMIC DNA]</scope>
    <source>
        <strain evidence="2 3">JCM 6833</strain>
    </source>
</reference>
<dbReference type="Proteomes" id="UP001501509">
    <property type="component" value="Unassembled WGS sequence"/>
</dbReference>
<evidence type="ECO:0000256" key="1">
    <source>
        <dbReference type="SAM" id="MobiDB-lite"/>
    </source>
</evidence>
<dbReference type="EMBL" id="BAAATD010000012">
    <property type="protein sequence ID" value="GAA2624875.1"/>
    <property type="molecule type" value="Genomic_DNA"/>
</dbReference>
<evidence type="ECO:0000313" key="3">
    <source>
        <dbReference type="Proteomes" id="UP001501509"/>
    </source>
</evidence>
<sequence length="108" mass="12216">MAGDRRDPGLGPRVAAWVDDHWRNRQRGPTWYAVAEHVQPDLALIPDAARRWYASQLVNRLMDQGWLADSTGTGPLTPGPRFEQNAATNVQPERTEDDEPPWTPGRLF</sequence>
<gene>
    <name evidence="2" type="ORF">GCM10010411_71770</name>
</gene>
<evidence type="ECO:0000313" key="2">
    <source>
        <dbReference type="EMBL" id="GAA2624875.1"/>
    </source>
</evidence>